<dbReference type="Proteomes" id="UP000590524">
    <property type="component" value="Unassembled WGS sequence"/>
</dbReference>
<evidence type="ECO:0000313" key="1">
    <source>
        <dbReference type="EMBL" id="MBB4148143.1"/>
    </source>
</evidence>
<protein>
    <submittedName>
        <fullName evidence="1">Uncharacterized protein</fullName>
    </submittedName>
</protein>
<accession>A0A7W6LPK5</accession>
<dbReference type="AlphaFoldDB" id="A0A7W6LPK5"/>
<keyword evidence="2" id="KW-1185">Reference proteome</keyword>
<name>A0A7W6LPK5_9SPHN</name>
<sequence>MNNEICRYRIVSEPRRQSLDALLAFCAAHEAYGTLVDLFPSSAKGISARTDFLATAEPSLEFGSVDRWPLGEPENGRIGHSVPLWKFPLTPSFIDILAAKARSLYDWKSPKLPEDLAIYRDNGTVLLGTVSHECIGWLNLSSQEASSPQLGLVEIIEARR</sequence>
<organism evidence="1 2">
    <name type="scientific">Sphingobium scionense</name>
    <dbReference type="NCBI Taxonomy" id="1404341"/>
    <lineage>
        <taxon>Bacteria</taxon>
        <taxon>Pseudomonadati</taxon>
        <taxon>Pseudomonadota</taxon>
        <taxon>Alphaproteobacteria</taxon>
        <taxon>Sphingomonadales</taxon>
        <taxon>Sphingomonadaceae</taxon>
        <taxon>Sphingobium</taxon>
    </lineage>
</organism>
<dbReference type="EMBL" id="JACIEU010000007">
    <property type="protein sequence ID" value="MBB4148143.1"/>
    <property type="molecule type" value="Genomic_DNA"/>
</dbReference>
<reference evidence="1 2" key="1">
    <citation type="submission" date="2020-08" db="EMBL/GenBank/DDBJ databases">
        <title>Genomic Encyclopedia of Type Strains, Phase IV (KMG-IV): sequencing the most valuable type-strain genomes for metagenomic binning, comparative biology and taxonomic classification.</title>
        <authorList>
            <person name="Goeker M."/>
        </authorList>
    </citation>
    <scope>NUCLEOTIDE SEQUENCE [LARGE SCALE GENOMIC DNA]</scope>
    <source>
        <strain evidence="1 2">DSM 19371</strain>
    </source>
</reference>
<proteinExistence type="predicted"/>
<dbReference type="RefSeq" id="WP_188081925.1">
    <property type="nucleotide sequence ID" value="NZ_JACIEU010000007.1"/>
</dbReference>
<gene>
    <name evidence="1" type="ORF">GGQ90_001922</name>
</gene>
<evidence type="ECO:0000313" key="2">
    <source>
        <dbReference type="Proteomes" id="UP000590524"/>
    </source>
</evidence>
<comment type="caution">
    <text evidence="1">The sequence shown here is derived from an EMBL/GenBank/DDBJ whole genome shotgun (WGS) entry which is preliminary data.</text>
</comment>